<reference evidence="1 2" key="1">
    <citation type="submission" date="2019-01" db="EMBL/GenBank/DDBJ databases">
        <title>Draft genome sequences of the type strains of six Macrococcus species.</title>
        <authorList>
            <person name="Mazhar S."/>
            <person name="Altermann E."/>
            <person name="Hill C."/>
            <person name="Mcauliffe O."/>
        </authorList>
    </citation>
    <scope>NUCLEOTIDE SEQUENCE [LARGE SCALE GENOMIC DNA]</scope>
    <source>
        <strain evidence="1 2">ATCC 51825</strain>
    </source>
</reference>
<sequence>MKEVFTVEKYLTTLRELYMSEESGVLKKQWLNLGLELKKMIDNNEVLLFDKADDDFQQALFERLDSS</sequence>
<protein>
    <submittedName>
        <fullName evidence="1">Uncharacterized protein</fullName>
    </submittedName>
</protein>
<accession>A0A4R6C359</accession>
<gene>
    <name evidence="1" type="ORF">ERX55_01515</name>
</gene>
<organism evidence="1 2">
    <name type="scientific">Macrococcus bovicus</name>
    <dbReference type="NCBI Taxonomy" id="69968"/>
    <lineage>
        <taxon>Bacteria</taxon>
        <taxon>Bacillati</taxon>
        <taxon>Bacillota</taxon>
        <taxon>Bacilli</taxon>
        <taxon>Bacillales</taxon>
        <taxon>Staphylococcaceae</taxon>
        <taxon>Macrococcus</taxon>
    </lineage>
</organism>
<evidence type="ECO:0000313" key="1">
    <source>
        <dbReference type="EMBL" id="TDM15611.1"/>
    </source>
</evidence>
<name>A0A4R6C359_9STAP</name>
<keyword evidence="2" id="KW-1185">Reference proteome</keyword>
<evidence type="ECO:0000313" key="2">
    <source>
        <dbReference type="Proteomes" id="UP000294843"/>
    </source>
</evidence>
<dbReference type="AlphaFoldDB" id="A0A4R6C359"/>
<dbReference type="Proteomes" id="UP000294843">
    <property type="component" value="Unassembled WGS sequence"/>
</dbReference>
<dbReference type="EMBL" id="SCWF01000001">
    <property type="protein sequence ID" value="TDM15611.1"/>
    <property type="molecule type" value="Genomic_DNA"/>
</dbReference>
<comment type="caution">
    <text evidence="1">The sequence shown here is derived from an EMBL/GenBank/DDBJ whole genome shotgun (WGS) entry which is preliminary data.</text>
</comment>
<proteinExistence type="predicted"/>
<dbReference type="RefSeq" id="WP_133450813.1">
    <property type="nucleotide sequence ID" value="NZ_SCWF01000001.1"/>
</dbReference>